<feature type="domain" description="Autotransporter" evidence="1">
    <location>
        <begin position="530"/>
        <end position="807"/>
    </location>
</feature>
<dbReference type="CDD" id="cd00253">
    <property type="entry name" value="PL_Passenger_AT"/>
    <property type="match status" value="1"/>
</dbReference>
<dbReference type="SUPFAM" id="SSF51126">
    <property type="entry name" value="Pectin lyase-like"/>
    <property type="match status" value="1"/>
</dbReference>
<gene>
    <name evidence="2" type="ORF">FIV34_09150</name>
</gene>
<dbReference type="EMBL" id="CP041046">
    <property type="protein sequence ID" value="QDE39358.1"/>
    <property type="molecule type" value="Genomic_DNA"/>
</dbReference>
<dbReference type="InterPro" id="IPR011050">
    <property type="entry name" value="Pectin_lyase_fold/virulence"/>
</dbReference>
<dbReference type="KEGG" id="lpy:FIV34_09150"/>
<evidence type="ECO:0000313" key="2">
    <source>
        <dbReference type="EMBL" id="QDE39358.1"/>
    </source>
</evidence>
<organism evidence="2 3">
    <name type="scientific">Luteibacter pinisoli</name>
    <dbReference type="NCBI Taxonomy" id="2589080"/>
    <lineage>
        <taxon>Bacteria</taxon>
        <taxon>Pseudomonadati</taxon>
        <taxon>Pseudomonadota</taxon>
        <taxon>Gammaproteobacteria</taxon>
        <taxon>Lysobacterales</taxon>
        <taxon>Rhodanobacteraceae</taxon>
        <taxon>Luteibacter</taxon>
    </lineage>
</organism>
<dbReference type="Proteomes" id="UP000316093">
    <property type="component" value="Chromosome"/>
</dbReference>
<dbReference type="SMART" id="SM00869">
    <property type="entry name" value="Autotransporter"/>
    <property type="match status" value="1"/>
</dbReference>
<dbReference type="InterPro" id="IPR005546">
    <property type="entry name" value="Autotransporte_beta"/>
</dbReference>
<protein>
    <recommendedName>
        <fullName evidence="1">Autotransporter domain-containing protein</fullName>
    </recommendedName>
</protein>
<dbReference type="Gene3D" id="2.160.20.20">
    <property type="match status" value="1"/>
</dbReference>
<dbReference type="AlphaFoldDB" id="A0A4Y5Z517"/>
<dbReference type="RefSeq" id="WP_139981803.1">
    <property type="nucleotide sequence ID" value="NZ_CP041046.1"/>
</dbReference>
<dbReference type="InterPro" id="IPR036709">
    <property type="entry name" value="Autotransporte_beta_dom_sf"/>
</dbReference>
<proteinExistence type="predicted"/>
<name>A0A4Y5Z517_9GAMM</name>
<dbReference type="PROSITE" id="PS51208">
    <property type="entry name" value="AUTOTRANSPORTER"/>
    <property type="match status" value="1"/>
</dbReference>
<evidence type="ECO:0000313" key="3">
    <source>
        <dbReference type="Proteomes" id="UP000316093"/>
    </source>
</evidence>
<accession>A0A4Y5Z517</accession>
<keyword evidence="3" id="KW-1185">Reference proteome</keyword>
<evidence type="ECO:0000259" key="1">
    <source>
        <dbReference type="PROSITE" id="PS51208"/>
    </source>
</evidence>
<dbReference type="InterPro" id="IPR012332">
    <property type="entry name" value="Autotransporter_pectin_lyase_C"/>
</dbReference>
<sequence length="807" mass="83736">MEGSRVRQRVAAAVMAAGSIGEYQLVEARSLGRGDVLVVEGPHGVPDAWDLQQGASLSLLNGARAKFVEIYDGTLRMSSARVDSSDQGIELLSGAIDIAGSTVKANDGIGIYLNHMAGGAPPNTLPTARLSESTVSGTSAGVVIDAGGSLDAFSSHVEGSGTGGTGLILITGTARLMAGTEVHGDGDGVQLRAPGRTTGGGRRELFVEASKINGVNGAAISVERTSNGTEEARVVLRSGAELTSKAGVAIRVGEAAHLDLDAEGSFIRGDVDLSKMASADITLARDTSLLGHIRGQANVTVDHHAAWMAATDSRVATLRLAGGAAGFSDGRTGRRLEVDGAFVAAGGEVFLQASPTAATGGTSWTSDKLLIGGDVTATSPVNLVVSLADTPAHTDRNENHLADNNEGASLVQVAGASRPGAFRLKGGYLVAGPYQYELKAFGPGETDESESHLKDAKLNWDYRLVSRTVCETSCGGETGSGEGPEGKPRPAVAPQVASYISTPGAIFAYAEGMFTNLHQRLGEIRDQDFEGKTGGELFARFSGRNQRYSSGRAFSRYGYDYDHTMEAWQFGGSIVGLDGDNGSVRAGWAFDRGRSSIVPHAVDGESVTRLRANGTSAWITWKGGNGLWADWVVSRQRIRGATDTLVGGKGVGRIRATATGFSAAFGWPVQVGAQWSAEPHVQLSTGSVRLKPIEGHDSLNVTFKGHRYVGKTAGVAIARTDELFAPFVRLDVSTTSGNATVAAGASGLAPAARFSSGSNGSEYAVAVGVNAQLTPRLQAFGEGGYRHYLGAGGFQGWTGHVGLRMTL</sequence>
<reference evidence="2 3" key="1">
    <citation type="submission" date="2019-06" db="EMBL/GenBank/DDBJ databases">
        <title>A complete genome sequence for Luteibacter pinisoli MAH-14.</title>
        <authorList>
            <person name="Baltrus D.A."/>
        </authorList>
    </citation>
    <scope>NUCLEOTIDE SEQUENCE [LARGE SCALE GENOMIC DNA]</scope>
    <source>
        <strain evidence="2 3">MAH-14</strain>
    </source>
</reference>
<dbReference type="Gene3D" id="2.40.128.130">
    <property type="entry name" value="Autotransporter beta-domain"/>
    <property type="match status" value="1"/>
</dbReference>
<dbReference type="OrthoDB" id="8610050at2"/>
<dbReference type="SUPFAM" id="SSF103515">
    <property type="entry name" value="Autotransporter"/>
    <property type="match status" value="1"/>
</dbReference>